<dbReference type="InterPro" id="IPR028907">
    <property type="entry name" value="Tox-PLDMTX_dom"/>
</dbReference>
<reference evidence="5" key="1">
    <citation type="journal article" date="2019" name="Int. J. Syst. Evol. Microbiol.">
        <title>The Global Catalogue of Microorganisms (GCM) 10K type strain sequencing project: providing services to taxonomists for standard genome sequencing and annotation.</title>
        <authorList>
            <consortium name="The Broad Institute Genomics Platform"/>
            <consortium name="The Broad Institute Genome Sequencing Center for Infectious Disease"/>
            <person name="Wu L."/>
            <person name="Ma J."/>
        </authorList>
    </citation>
    <scope>NUCLEOTIDE SEQUENCE [LARGE SCALE GENOMIC DNA]</scope>
    <source>
        <strain evidence="5">NBRC 108723</strain>
    </source>
</reference>
<evidence type="ECO:0000259" key="3">
    <source>
        <dbReference type="Pfam" id="PF21527"/>
    </source>
</evidence>
<proteinExistence type="predicted"/>
<dbReference type="Gene3D" id="3.10.670.10">
    <property type="entry name" value="Secreted effector protein ssei"/>
    <property type="match status" value="1"/>
</dbReference>
<feature type="region of interest" description="Disordered" evidence="1">
    <location>
        <begin position="1"/>
        <end position="23"/>
    </location>
</feature>
<dbReference type="InterPro" id="IPR049002">
    <property type="entry name" value="Stv"/>
</dbReference>
<evidence type="ECO:0008006" key="6">
    <source>
        <dbReference type="Google" id="ProtNLM"/>
    </source>
</evidence>
<dbReference type="RefSeq" id="WP_284193151.1">
    <property type="nucleotide sequence ID" value="NZ_BSPW01000072.1"/>
</dbReference>
<name>A0ABQ6F223_9VIBR</name>
<dbReference type="EMBL" id="BSPW01000072">
    <property type="protein sequence ID" value="GLT19292.1"/>
    <property type="molecule type" value="Genomic_DNA"/>
</dbReference>
<sequence length="1275" mass="142363">MDNQSSNQNIGQYQPSHSRTPLVTTRTGIRTGVTRSTSNIDPDYARMAHWVHQRQTDILNEMNISSLFHTTADLLQLELIAELKRRCPYPPCIDYIEGDFVLKGLSDRWGIANIAEHSLVDDLLTLGFPKTRHMASSHSPVISICNYDDDYEGQRLGGYTSVIISLGEFISKTVQTRLSMLWGQMKIEEIEECDAYFSQHYTHLASSFPPSLSAVLPALQWAYNKIRSEPRDRVSRIFTLEKRLTDLERGLHKRFRIDPQQFDREPDSADIVAATNSLKGAIAYLAYDYALFVGRAPELEQYGEGYVGYMTMRKTVNSLKTQLRGLIQSESGQAYLAPRLAAQAKELEKSSLASMANNSMGALLIKEAKKVADKYPSILNANSEIEIHRRYRDVGSGRIRVIKEKMSISDMLMKKVPSGDWYCAKNCKAKGKISNSDRDNIRSTVTQTRYDMDTEIPFQFQLQLEEKSAELNLLLETAFKAHTQTFLYSDEVPKNQKTLLESFLAGHTQAHKCAYDEHTLYASVFIPYDANNNQTTAGEMVEKDGLLYSPYKGFTWIQSRNYGLSSVQQEAIASCLTPTGKRAFERRINTKFVVDIETGLKFPVDPLQHLETQVGGESFSPVNLSIYLKNSMSEYFDDVFDEQHFSLQESWDEVQNNLKQIIGILSLIAIPIPQLSLALIAGNIAVSIVTLTDPESSGSDRAWAIVDIGLEALGAIGDVIVLSKHASRALMGTMKQAGADSLDFKRCLTNLAQTEITKTKGGHHKLLGFMHRSKKAEIPVPQFKADPSIGQFNRIETTPLEQAKIDEISSQITSISDVKYYIQHPHENCENAAKSIFSVLSRNTDVDNIQIGNIAMWDEFIGRPADMFDNHWVIFARYQGVEMAFDPTAAQFAKYGIQTPIFDTRNNWIAEYQRALGGYKNKKVLAKMAYPDNFGSKAPYRSNAFLSPFDPVTTGDTKVLSQSRWYTEEGFKVNLKSQQTRVTKGGPNGFSWPKLSVRKPDSQSLKSFTTPSGTTASVVRNKVGSDFMLYTANDGVQADTLLISVHGGYHQNASLTSLAFKTGDIKVPDGITMEFLGPHGRTLSDPSIEIMNNPNFSPHSTVTSSGHTFNPHKTGTTGSPHMYQNDVVDASGSGDVGNIKDYRIFKYQGRHSDGAETESDIVDAIINNRQGTTRATDVLTVRERTFAFSEASLSDVFQQLDLKNSHYKYVTFSGCRNELSAANPPNYSNKGGRPMWITVDVSGDIPRVVYAKPIADLLQQGEQQGDRLDTSPSDE</sequence>
<comment type="caution">
    <text evidence="4">The sequence shown here is derived from an EMBL/GenBank/DDBJ whole genome shotgun (WGS) entry which is preliminary data.</text>
</comment>
<dbReference type="Pfam" id="PF15645">
    <property type="entry name" value="Tox-PLDMTX"/>
    <property type="match status" value="1"/>
</dbReference>
<feature type="domain" description="Tox-PLDMTX" evidence="2">
    <location>
        <begin position="825"/>
        <end position="966"/>
    </location>
</feature>
<evidence type="ECO:0000259" key="2">
    <source>
        <dbReference type="Pfam" id="PF15645"/>
    </source>
</evidence>
<feature type="compositionally biased region" description="Polar residues" evidence="1">
    <location>
        <begin position="1"/>
        <end position="22"/>
    </location>
</feature>
<feature type="domain" description="Putative adhesin Stv" evidence="3">
    <location>
        <begin position="1041"/>
        <end position="1217"/>
    </location>
</feature>
<protein>
    <recommendedName>
        <fullName evidence="6">Tox-PLDMTX domain-containing protein</fullName>
    </recommendedName>
</protein>
<gene>
    <name evidence="4" type="ORF">GCM10007938_30740</name>
</gene>
<accession>A0ABQ6F223</accession>
<organism evidence="4 5">
    <name type="scientific">Vibrio zhanjiangensis</name>
    <dbReference type="NCBI Taxonomy" id="1046128"/>
    <lineage>
        <taxon>Bacteria</taxon>
        <taxon>Pseudomonadati</taxon>
        <taxon>Pseudomonadota</taxon>
        <taxon>Gammaproteobacteria</taxon>
        <taxon>Vibrionales</taxon>
        <taxon>Vibrionaceae</taxon>
        <taxon>Vibrio</taxon>
    </lineage>
</organism>
<evidence type="ECO:0000256" key="1">
    <source>
        <dbReference type="SAM" id="MobiDB-lite"/>
    </source>
</evidence>
<dbReference type="Pfam" id="PF21527">
    <property type="entry name" value="Stv"/>
    <property type="match status" value="1"/>
</dbReference>
<keyword evidence="5" id="KW-1185">Reference proteome</keyword>
<evidence type="ECO:0000313" key="4">
    <source>
        <dbReference type="EMBL" id="GLT19292.1"/>
    </source>
</evidence>
<dbReference type="Proteomes" id="UP001157138">
    <property type="component" value="Unassembled WGS sequence"/>
</dbReference>
<evidence type="ECO:0000313" key="5">
    <source>
        <dbReference type="Proteomes" id="UP001157138"/>
    </source>
</evidence>